<dbReference type="InterPro" id="IPR000312">
    <property type="entry name" value="Glycosyl_Trfase_fam3"/>
</dbReference>
<dbReference type="GO" id="GO:0006206">
    <property type="term" value="P:pyrimidine nucleobase metabolic process"/>
    <property type="evidence" value="ECO:0007669"/>
    <property type="project" value="InterPro"/>
</dbReference>
<reference evidence="11 12" key="1">
    <citation type="submission" date="2010-04" db="EMBL/GenBank/DDBJ databases">
        <authorList>
            <person name="Muzny D."/>
            <person name="Qin X."/>
            <person name="Deng J."/>
            <person name="Jiang H."/>
            <person name="Liu Y."/>
            <person name="Qu J."/>
            <person name="Song X.-Z."/>
            <person name="Zhang L."/>
            <person name="Thornton R."/>
            <person name="Coyle M."/>
            <person name="Francisco L."/>
            <person name="Jackson L."/>
            <person name="Javaid M."/>
            <person name="Korchina V."/>
            <person name="Kovar C."/>
            <person name="Mata R."/>
            <person name="Mathew T."/>
            <person name="Ngo R."/>
            <person name="Nguyen L."/>
            <person name="Nguyen N."/>
            <person name="Okwuonu G."/>
            <person name="Ongeri F."/>
            <person name="Pham C."/>
            <person name="Simmons D."/>
            <person name="Wilczek-Boney K."/>
            <person name="Hale W."/>
            <person name="Jakkamsetti A."/>
            <person name="Pham P."/>
            <person name="Ruth R."/>
            <person name="San Lucas F."/>
            <person name="Warren J."/>
            <person name="Zhang J."/>
            <person name="Zhao Z."/>
            <person name="Zhou C."/>
            <person name="Zhu D."/>
            <person name="Lee S."/>
            <person name="Bess C."/>
            <person name="Blankenburg K."/>
            <person name="Forbes L."/>
            <person name="Fu Q."/>
            <person name="Gubbala S."/>
            <person name="Hirani K."/>
            <person name="Jayaseelan J.C."/>
            <person name="Lara F."/>
            <person name="Munidasa M."/>
            <person name="Palculict T."/>
            <person name="Patil S."/>
            <person name="Pu L.-L."/>
            <person name="Saada N."/>
            <person name="Tang L."/>
            <person name="Weissenberger G."/>
            <person name="Zhu Y."/>
            <person name="Hemphill L."/>
            <person name="Shang Y."/>
            <person name="Youmans B."/>
            <person name="Ayvaz T."/>
            <person name="Ross M."/>
            <person name="Santibanez J."/>
            <person name="Aqrawi P."/>
            <person name="Gross S."/>
            <person name="Joshi V."/>
            <person name="Fowler G."/>
            <person name="Nazareth L."/>
            <person name="Reid J."/>
            <person name="Worley K."/>
            <person name="Petrosino J."/>
            <person name="Highlander S."/>
            <person name="Gibbs R."/>
        </authorList>
    </citation>
    <scope>NUCLEOTIDE SEQUENCE [LARGE SCALE GENOMIC DNA]</scope>
    <source>
        <strain evidence="11 12">ATCC BAA-614</strain>
    </source>
</reference>
<dbReference type="EMBL" id="ADNV01000282">
    <property type="protein sequence ID" value="EFG76130.1"/>
    <property type="molecule type" value="Genomic_DNA"/>
</dbReference>
<dbReference type="PANTHER" id="PTHR10515">
    <property type="entry name" value="THYMIDINE PHOSPHORYLASE"/>
    <property type="match status" value="1"/>
</dbReference>
<evidence type="ECO:0000256" key="6">
    <source>
        <dbReference type="ARBA" id="ARBA00048550"/>
    </source>
</evidence>
<dbReference type="GO" id="GO:0005829">
    <property type="term" value="C:cytosol"/>
    <property type="evidence" value="ECO:0007669"/>
    <property type="project" value="TreeGrafter"/>
</dbReference>
<dbReference type="FunFam" id="1.20.970.10:FF:000004">
    <property type="entry name" value="Thymidine phosphorylase"/>
    <property type="match status" value="1"/>
</dbReference>
<comment type="caution">
    <text evidence="11">The sequence shown here is derived from an EMBL/GenBank/DDBJ whole genome shotgun (WGS) entry which is preliminary data.</text>
</comment>
<protein>
    <recommendedName>
        <fullName evidence="8">Thymidine phosphorylase</fullName>
        <ecNumber evidence="3">2.4.2.4</ecNumber>
    </recommendedName>
    <alternativeName>
        <fullName evidence="9">TdRPase</fullName>
    </alternativeName>
</protein>
<dbReference type="SUPFAM" id="SSF54680">
    <property type="entry name" value="Pyrimidine nucleoside phosphorylase C-terminal domain"/>
    <property type="match status" value="1"/>
</dbReference>
<evidence type="ECO:0000256" key="5">
    <source>
        <dbReference type="ARBA" id="ARBA00022679"/>
    </source>
</evidence>
<dbReference type="AlphaFoldDB" id="D5PCT2"/>
<dbReference type="Proteomes" id="UP000003653">
    <property type="component" value="Unassembled WGS sequence"/>
</dbReference>
<keyword evidence="12" id="KW-1185">Reference proteome</keyword>
<dbReference type="InterPro" id="IPR036566">
    <property type="entry name" value="PYNP-like_C_sf"/>
</dbReference>
<dbReference type="SUPFAM" id="SSF47648">
    <property type="entry name" value="Nucleoside phosphorylase/phosphoribosyltransferase N-terminal domain"/>
    <property type="match status" value="1"/>
</dbReference>
<feature type="domain" description="Pyrimidine nucleoside phosphorylase C-terminal" evidence="10">
    <location>
        <begin position="342"/>
        <end position="416"/>
    </location>
</feature>
<dbReference type="Gene3D" id="3.90.1170.30">
    <property type="entry name" value="Pyrimidine nucleoside phosphorylase-like, C-terminal domain"/>
    <property type="match status" value="1"/>
</dbReference>
<dbReference type="GO" id="GO:0004645">
    <property type="term" value="F:1,4-alpha-oligoglucan phosphorylase activity"/>
    <property type="evidence" value="ECO:0007669"/>
    <property type="project" value="InterPro"/>
</dbReference>
<keyword evidence="4 11" id="KW-0328">Glycosyltransferase</keyword>
<dbReference type="FunFam" id="3.40.1030.10:FF:000003">
    <property type="entry name" value="Pyrimidine-nucleoside phosphorylase"/>
    <property type="match status" value="1"/>
</dbReference>
<dbReference type="InterPro" id="IPR000053">
    <property type="entry name" value="Thymidine/pyrmidine_PPase"/>
</dbReference>
<comment type="function">
    <text evidence="7">The enzymes which catalyze the reversible phosphorolysis of pyrimidine nucleosides are involved in the degradation of these compounds and in their utilization as carbon and energy sources, or in the rescue of pyrimidine bases for nucleotide synthesis.</text>
</comment>
<dbReference type="SUPFAM" id="SSF52418">
    <property type="entry name" value="Nucleoside phosphorylase/phosphoribosyltransferase catalytic domain"/>
    <property type="match status" value="1"/>
</dbReference>
<comment type="subunit">
    <text evidence="2">Homodimer.</text>
</comment>
<dbReference type="eggNOG" id="COG0213">
    <property type="taxonomic scope" value="Bacteria"/>
</dbReference>
<dbReference type="PIRSF" id="PIRSF000478">
    <property type="entry name" value="TP_PyNP"/>
    <property type="match status" value="1"/>
</dbReference>
<dbReference type="SMART" id="SM00941">
    <property type="entry name" value="PYNP_C"/>
    <property type="match status" value="1"/>
</dbReference>
<sequence>MTGCEFHAAFDAPTVIRTKRDGGRLSDAAIAWVIDAYTHGRVAEEQMSALLMAIFLRGMDDGETASWTAAMLASGDRLDFRDLPLPTVDKHSTGGVGDKLTLPLVAVVAACGAAVPQASGRGLGHTGGTLDKLESIAGFTAALSNRRVREQLRDVGAAIFAAGELAPADAKLYALRDVTATVESLPLIASSVMSKKLAEGTGALVLDVKVGSGALLSTAERCRELAHTMVGLGAAHGVPTRALLTDMNAPLGSTVGNSLEVAESLDVLAGGGPPDVVELTVRLAGEMLELAGADGRDPAETLRDGTAMDRFRRLVAAQGGDLSVPLPIGAHSETVTASRGGTMGDIDAMAVGQAAWRLGAGRSRPGERVQAGAGIRIHRRPGEAVAAGEPLFTLYTDTPERFGAALAELDGGYRVGDAPPAARPLIIDRIVT</sequence>
<dbReference type="FunFam" id="3.90.1170.30:FF:000005">
    <property type="entry name" value="Thymidine phosphorylase"/>
    <property type="match status" value="1"/>
</dbReference>
<evidence type="ECO:0000256" key="1">
    <source>
        <dbReference type="ARBA" id="ARBA00006915"/>
    </source>
</evidence>
<dbReference type="PANTHER" id="PTHR10515:SF0">
    <property type="entry name" value="THYMIDINE PHOSPHORYLASE"/>
    <property type="match status" value="1"/>
</dbReference>
<dbReference type="InterPro" id="IPR036320">
    <property type="entry name" value="Glycosyl_Trfase_fam3_N_dom_sf"/>
</dbReference>
<name>D5PCT2_9MYCO</name>
<evidence type="ECO:0000313" key="11">
    <source>
        <dbReference type="EMBL" id="EFG76130.1"/>
    </source>
</evidence>
<dbReference type="GO" id="GO:0006213">
    <property type="term" value="P:pyrimidine nucleoside metabolic process"/>
    <property type="evidence" value="ECO:0007669"/>
    <property type="project" value="InterPro"/>
</dbReference>
<dbReference type="NCBIfam" id="NF004490">
    <property type="entry name" value="PRK05820.1"/>
    <property type="match status" value="1"/>
</dbReference>
<evidence type="ECO:0000256" key="3">
    <source>
        <dbReference type="ARBA" id="ARBA00011892"/>
    </source>
</evidence>
<evidence type="ECO:0000259" key="10">
    <source>
        <dbReference type="SMART" id="SM00941"/>
    </source>
</evidence>
<accession>D5PCT2</accession>
<dbReference type="Pfam" id="PF02885">
    <property type="entry name" value="Glycos_trans_3N"/>
    <property type="match status" value="1"/>
</dbReference>
<evidence type="ECO:0000256" key="4">
    <source>
        <dbReference type="ARBA" id="ARBA00022676"/>
    </source>
</evidence>
<dbReference type="Gene3D" id="1.20.970.10">
    <property type="entry name" value="Transferase, Pyrimidine Nucleoside Phosphorylase, Chain C"/>
    <property type="match status" value="1"/>
</dbReference>
<dbReference type="InterPro" id="IPR035902">
    <property type="entry name" value="Nuc_phospho_transferase"/>
</dbReference>
<keyword evidence="5 11" id="KW-0808">Transferase</keyword>
<evidence type="ECO:0000256" key="8">
    <source>
        <dbReference type="ARBA" id="ARBA00073594"/>
    </source>
</evidence>
<evidence type="ECO:0000256" key="7">
    <source>
        <dbReference type="ARBA" id="ARBA00056338"/>
    </source>
</evidence>
<dbReference type="InterPro" id="IPR017459">
    <property type="entry name" value="Glycosyl_Trfase_fam3_N_dom"/>
</dbReference>
<gene>
    <name evidence="11" type="primary">deoA</name>
    <name evidence="11" type="ORF">HMPREF0591_3976</name>
</gene>
<comment type="catalytic activity">
    <reaction evidence="6">
        <text>thymidine + phosphate = 2-deoxy-alpha-D-ribose 1-phosphate + thymine</text>
        <dbReference type="Rhea" id="RHEA:16037"/>
        <dbReference type="ChEBI" id="CHEBI:17748"/>
        <dbReference type="ChEBI" id="CHEBI:17821"/>
        <dbReference type="ChEBI" id="CHEBI:43474"/>
        <dbReference type="ChEBI" id="CHEBI:57259"/>
        <dbReference type="EC" id="2.4.2.4"/>
    </reaction>
</comment>
<evidence type="ECO:0000256" key="2">
    <source>
        <dbReference type="ARBA" id="ARBA00011738"/>
    </source>
</evidence>
<evidence type="ECO:0000256" key="9">
    <source>
        <dbReference type="ARBA" id="ARBA00078884"/>
    </source>
</evidence>
<dbReference type="InterPro" id="IPR013102">
    <property type="entry name" value="PYNP_C"/>
</dbReference>
<dbReference type="GO" id="GO:0009032">
    <property type="term" value="F:thymidine phosphorylase activity"/>
    <property type="evidence" value="ECO:0007669"/>
    <property type="project" value="UniProtKB-EC"/>
</dbReference>
<dbReference type="HOGENOM" id="CLU_025040_0_1_11"/>
<dbReference type="InterPro" id="IPR018090">
    <property type="entry name" value="Pyrmidine_PPas_bac/euk"/>
</dbReference>
<proteinExistence type="inferred from homology"/>
<dbReference type="PROSITE" id="PS00647">
    <property type="entry name" value="THYMID_PHOSPHORYLASE"/>
    <property type="match status" value="1"/>
</dbReference>
<dbReference type="EC" id="2.4.2.4" evidence="3"/>
<dbReference type="Pfam" id="PF00591">
    <property type="entry name" value="Glycos_transf_3"/>
    <property type="match status" value="1"/>
</dbReference>
<evidence type="ECO:0000313" key="12">
    <source>
        <dbReference type="Proteomes" id="UP000003653"/>
    </source>
</evidence>
<organism evidence="11 12">
    <name type="scientific">Mycobacterium parascrofulaceum ATCC BAA-614</name>
    <dbReference type="NCBI Taxonomy" id="525368"/>
    <lineage>
        <taxon>Bacteria</taxon>
        <taxon>Bacillati</taxon>
        <taxon>Actinomycetota</taxon>
        <taxon>Actinomycetes</taxon>
        <taxon>Mycobacteriales</taxon>
        <taxon>Mycobacteriaceae</taxon>
        <taxon>Mycobacterium</taxon>
        <taxon>Mycobacterium simiae complex</taxon>
    </lineage>
</organism>
<dbReference type="Gene3D" id="3.40.1030.10">
    <property type="entry name" value="Nucleoside phosphorylase/phosphoribosyltransferase catalytic domain"/>
    <property type="match status" value="1"/>
</dbReference>
<comment type="similarity">
    <text evidence="1">Belongs to the thymidine/pyrimidine-nucleoside phosphorylase family.</text>
</comment>
<dbReference type="NCBIfam" id="TIGR02644">
    <property type="entry name" value="Y_phosphoryl"/>
    <property type="match status" value="1"/>
</dbReference>
<dbReference type="RefSeq" id="WP_007168004.1">
    <property type="nucleotide sequence ID" value="NZ_GG770553.1"/>
</dbReference>
<dbReference type="InterPro" id="IPR017872">
    <property type="entry name" value="Pyrmidine_PPase_CS"/>
</dbReference>
<dbReference type="Pfam" id="PF07831">
    <property type="entry name" value="PYNP_C"/>
    <property type="match status" value="1"/>
</dbReference>